<evidence type="ECO:0000313" key="2">
    <source>
        <dbReference type="EMBL" id="AUB40880.1"/>
    </source>
</evidence>
<accession>A0A2K8SZS6</accession>
<dbReference type="Proteomes" id="UP000232003">
    <property type="component" value="Chromosome"/>
</dbReference>
<name>A0A2K8SZS6_9NOSO</name>
<sequence length="37" mass="4130">MHPDWSQQKTEGSLSPASCPLPSACFDKFCKSLKNLF</sequence>
<protein>
    <submittedName>
        <fullName evidence="2">Uncharacterized protein</fullName>
    </submittedName>
</protein>
<feature type="region of interest" description="Disordered" evidence="1">
    <location>
        <begin position="1"/>
        <end position="21"/>
    </location>
</feature>
<evidence type="ECO:0000313" key="3">
    <source>
        <dbReference type="Proteomes" id="UP000232003"/>
    </source>
</evidence>
<organism evidence="2 3">
    <name type="scientific">Nostoc flagelliforme CCNUN1</name>
    <dbReference type="NCBI Taxonomy" id="2038116"/>
    <lineage>
        <taxon>Bacteria</taxon>
        <taxon>Bacillati</taxon>
        <taxon>Cyanobacteriota</taxon>
        <taxon>Cyanophyceae</taxon>
        <taxon>Nostocales</taxon>
        <taxon>Nostocaceae</taxon>
        <taxon>Nostoc</taxon>
    </lineage>
</organism>
<gene>
    <name evidence="2" type="ORF">COO91_06916</name>
</gene>
<dbReference type="AlphaFoldDB" id="A0A2K8SZS6"/>
<dbReference type="EMBL" id="CP024785">
    <property type="protein sequence ID" value="AUB40880.1"/>
    <property type="molecule type" value="Genomic_DNA"/>
</dbReference>
<evidence type="ECO:0000256" key="1">
    <source>
        <dbReference type="SAM" id="MobiDB-lite"/>
    </source>
</evidence>
<proteinExistence type="predicted"/>
<feature type="compositionally biased region" description="Polar residues" evidence="1">
    <location>
        <begin position="1"/>
        <end position="12"/>
    </location>
</feature>
<reference evidence="2 3" key="1">
    <citation type="submission" date="2017-11" db="EMBL/GenBank/DDBJ databases">
        <title>Complete genome of a free-living desiccation-tolerant cyanobacterium and its photosynthetic adaptation to extreme terrestrial habitat.</title>
        <authorList>
            <person name="Shang J."/>
        </authorList>
    </citation>
    <scope>NUCLEOTIDE SEQUENCE [LARGE SCALE GENOMIC DNA]</scope>
    <source>
        <strain evidence="2 3">CCNUN1</strain>
    </source>
</reference>
<dbReference type="KEGG" id="nfl:COO91_06916"/>
<keyword evidence="3" id="KW-1185">Reference proteome</keyword>